<feature type="transmembrane region" description="Helical" evidence="2">
    <location>
        <begin position="211"/>
        <end position="234"/>
    </location>
</feature>
<keyword evidence="2" id="KW-0812">Transmembrane</keyword>
<feature type="transmembrane region" description="Helical" evidence="2">
    <location>
        <begin position="15"/>
        <end position="35"/>
    </location>
</feature>
<evidence type="ECO:0000313" key="3">
    <source>
        <dbReference type="EMBL" id="GIJ32911.1"/>
    </source>
</evidence>
<accession>A0A9W5UQ00</accession>
<feature type="transmembrane region" description="Helical" evidence="2">
    <location>
        <begin position="79"/>
        <end position="100"/>
    </location>
</feature>
<evidence type="ECO:0000256" key="2">
    <source>
        <dbReference type="SAM" id="Phobius"/>
    </source>
</evidence>
<feature type="transmembrane region" description="Helical" evidence="2">
    <location>
        <begin position="278"/>
        <end position="298"/>
    </location>
</feature>
<dbReference type="Proteomes" id="UP000607311">
    <property type="component" value="Unassembled WGS sequence"/>
</dbReference>
<feature type="transmembrane region" description="Helical" evidence="2">
    <location>
        <begin position="152"/>
        <end position="172"/>
    </location>
</feature>
<evidence type="ECO:0000313" key="4">
    <source>
        <dbReference type="Proteomes" id="UP000607311"/>
    </source>
</evidence>
<feature type="transmembrane region" description="Helical" evidence="2">
    <location>
        <begin position="246"/>
        <end position="266"/>
    </location>
</feature>
<evidence type="ECO:0000256" key="1">
    <source>
        <dbReference type="SAM" id="MobiDB-lite"/>
    </source>
</evidence>
<protein>
    <submittedName>
        <fullName evidence="3">Uncharacterized protein</fullName>
    </submittedName>
</protein>
<gene>
    <name evidence="3" type="ORF">Vse01_20590</name>
</gene>
<feature type="transmembrane region" description="Helical" evidence="2">
    <location>
        <begin position="120"/>
        <end position="140"/>
    </location>
</feature>
<feature type="region of interest" description="Disordered" evidence="1">
    <location>
        <begin position="306"/>
        <end position="337"/>
    </location>
</feature>
<keyword evidence="4" id="KW-1185">Reference proteome</keyword>
<feature type="transmembrane region" description="Helical" evidence="2">
    <location>
        <begin position="50"/>
        <end position="67"/>
    </location>
</feature>
<organism evidence="3 4">
    <name type="scientific">Micromonospora sediminimaris</name>
    <dbReference type="NCBI Taxonomy" id="547162"/>
    <lineage>
        <taxon>Bacteria</taxon>
        <taxon>Bacillati</taxon>
        <taxon>Actinomycetota</taxon>
        <taxon>Actinomycetes</taxon>
        <taxon>Micromonosporales</taxon>
        <taxon>Micromonosporaceae</taxon>
        <taxon>Micromonospora</taxon>
    </lineage>
</organism>
<dbReference type="AlphaFoldDB" id="A0A9W5UQ00"/>
<keyword evidence="2" id="KW-0472">Membrane</keyword>
<feature type="compositionally biased region" description="Basic and acidic residues" evidence="1">
    <location>
        <begin position="321"/>
        <end position="337"/>
    </location>
</feature>
<dbReference type="EMBL" id="BOPD01000011">
    <property type="protein sequence ID" value="GIJ32911.1"/>
    <property type="molecule type" value="Genomic_DNA"/>
</dbReference>
<keyword evidence="2" id="KW-1133">Transmembrane helix</keyword>
<sequence>MTDNLSRRAYRHRPLMVFVSAMAVLAVVCAVGVVADQRVLTGVPIWLKPFKFSVSFVLYGGTLVWLLSLLRRRSRVAEWAVTVMVAMGVVEMCIIVGQVLRGTTSHYNETSPVNAVLWQLMGAAIMVLFVAHVVVGVAVLRQPIAGRAGRYAIGLGLGLAALGMLVAVPMTLPDQASVIEGVAGAHSVGVPDGGPGLPLVGWSTTGGDLRIGHFVGLHGMQVLPVLALLLSRFTGGALDERTRARLLLVVGAGYGAATVLLTWQALRGQPLLRPDTLTLAAAAALAVATVAAAGAVLARHRFSATTVEHRPAGPGEQRAAGPRDGRVAGDERTEVTV</sequence>
<dbReference type="RefSeq" id="WP_232511278.1">
    <property type="nucleotide sequence ID" value="NZ_BOPD01000011.1"/>
</dbReference>
<proteinExistence type="predicted"/>
<comment type="caution">
    <text evidence="3">The sequence shown here is derived from an EMBL/GenBank/DDBJ whole genome shotgun (WGS) entry which is preliminary data.</text>
</comment>
<reference evidence="3" key="1">
    <citation type="submission" date="2021-01" db="EMBL/GenBank/DDBJ databases">
        <title>Whole genome shotgun sequence of Verrucosispora sediminis NBRC 107745.</title>
        <authorList>
            <person name="Komaki H."/>
            <person name="Tamura T."/>
        </authorList>
    </citation>
    <scope>NUCLEOTIDE SEQUENCE</scope>
    <source>
        <strain evidence="3">NBRC 107745</strain>
    </source>
</reference>
<name>A0A9W5UQ00_9ACTN</name>